<protein>
    <recommendedName>
        <fullName evidence="4">ATP-binding protein</fullName>
    </recommendedName>
</protein>
<keyword evidence="1" id="KW-0812">Transmembrane</keyword>
<feature type="transmembrane region" description="Helical" evidence="1">
    <location>
        <begin position="55"/>
        <end position="72"/>
    </location>
</feature>
<organism evidence="2 3">
    <name type="scientific">Agathobacter rectalis</name>
    <dbReference type="NCBI Taxonomy" id="39491"/>
    <lineage>
        <taxon>Bacteria</taxon>
        <taxon>Bacillati</taxon>
        <taxon>Bacillota</taxon>
        <taxon>Clostridia</taxon>
        <taxon>Lachnospirales</taxon>
        <taxon>Lachnospiraceae</taxon>
        <taxon>Agathobacter</taxon>
    </lineage>
</organism>
<dbReference type="EMBL" id="QSES01000019">
    <property type="protein sequence ID" value="RGZ91212.1"/>
    <property type="molecule type" value="Genomic_DNA"/>
</dbReference>
<dbReference type="Proteomes" id="UP000283721">
    <property type="component" value="Unassembled WGS sequence"/>
</dbReference>
<name>A0A413Q5Q9_9FIRM</name>
<evidence type="ECO:0008006" key="4">
    <source>
        <dbReference type="Google" id="ProtNLM"/>
    </source>
</evidence>
<evidence type="ECO:0000313" key="3">
    <source>
        <dbReference type="Proteomes" id="UP000283721"/>
    </source>
</evidence>
<dbReference type="AlphaFoldDB" id="A0A413Q5Q9"/>
<evidence type="ECO:0000256" key="1">
    <source>
        <dbReference type="SAM" id="Phobius"/>
    </source>
</evidence>
<accession>A0A413Q5Q9</accession>
<feature type="transmembrane region" description="Helical" evidence="1">
    <location>
        <begin position="33"/>
        <end position="49"/>
    </location>
</feature>
<feature type="transmembrane region" description="Helical" evidence="1">
    <location>
        <begin position="6"/>
        <end position="21"/>
    </location>
</feature>
<evidence type="ECO:0000313" key="2">
    <source>
        <dbReference type="EMBL" id="RGZ91212.1"/>
    </source>
</evidence>
<keyword evidence="1" id="KW-0472">Membrane</keyword>
<reference evidence="2 3" key="1">
    <citation type="submission" date="2018-08" db="EMBL/GenBank/DDBJ databases">
        <title>A genome reference for cultivated species of the human gut microbiota.</title>
        <authorList>
            <person name="Zou Y."/>
            <person name="Xue W."/>
            <person name="Luo G."/>
        </authorList>
    </citation>
    <scope>NUCLEOTIDE SEQUENCE [LARGE SCALE GENOMIC DNA]</scope>
    <source>
        <strain evidence="2 3">AM47-6BH</strain>
    </source>
</reference>
<sequence>MYVENGFILFGGWLAYYLVYLKNVYKKHYSKKSVILYFEIIIYMFTLYLTDNVEIYFICQILAIMIPVTYALKTKYNY</sequence>
<proteinExistence type="predicted"/>
<gene>
    <name evidence="2" type="ORF">DW967_10375</name>
</gene>
<keyword evidence="1" id="KW-1133">Transmembrane helix</keyword>
<comment type="caution">
    <text evidence="2">The sequence shown here is derived from an EMBL/GenBank/DDBJ whole genome shotgun (WGS) entry which is preliminary data.</text>
</comment>